<dbReference type="Pfam" id="PF08240">
    <property type="entry name" value="ADH_N"/>
    <property type="match status" value="1"/>
</dbReference>
<dbReference type="InterPro" id="IPR020843">
    <property type="entry name" value="ER"/>
</dbReference>
<proteinExistence type="predicted"/>
<dbReference type="PANTHER" id="PTHR45348:SF3">
    <property type="entry name" value="ENOYL REDUCTASE (ER) DOMAIN-CONTAINING PROTEIN"/>
    <property type="match status" value="1"/>
</dbReference>
<feature type="domain" description="Enoyl reductase (ER)" evidence="1">
    <location>
        <begin position="13"/>
        <end position="359"/>
    </location>
</feature>
<accession>A0A8H6W8V1</accession>
<organism evidence="2 3">
    <name type="scientific">Mycena indigotica</name>
    <dbReference type="NCBI Taxonomy" id="2126181"/>
    <lineage>
        <taxon>Eukaryota</taxon>
        <taxon>Fungi</taxon>
        <taxon>Dikarya</taxon>
        <taxon>Basidiomycota</taxon>
        <taxon>Agaricomycotina</taxon>
        <taxon>Agaricomycetes</taxon>
        <taxon>Agaricomycetidae</taxon>
        <taxon>Agaricales</taxon>
        <taxon>Marasmiineae</taxon>
        <taxon>Mycenaceae</taxon>
        <taxon>Mycena</taxon>
    </lineage>
</organism>
<dbReference type="RefSeq" id="XP_037223454.1">
    <property type="nucleotide sequence ID" value="XM_037360569.1"/>
</dbReference>
<sequence>MTTHFAIAATAKGQFDAVQVKTETTPGDGKVLIEVAYASMVAFDTYITDLGLGVVEYPVVLGLNVSGTVKEAGGASHLSIGDRVIGFSIYGGGKKDALQGTIQEYIVLPAYLIPDTLSLESAATIPDNFITSFFSLFDHLSLSIPQSFPAPSVPANHDVSILIYGAGTTTGQYALQLLRLAGYTNVLATASQRHHDFLRSLGAKHVFDYRSANLTSEIRAVLGPDSTGVELALDGVTAEDTLARIGQVLSPRGTVALLLPIKVGDAVAVGDAGMRWEIPPQSNPFTAETNMSYVRTFHYDENEYLKQHLMPEILPQLLAADLIQPNRVRLLDQGTLKQRVEIGLNLLRNNKVSGEKVIVKVSE</sequence>
<name>A0A8H6W8V1_9AGAR</name>
<dbReference type="EMBL" id="JACAZF010000003">
    <property type="protein sequence ID" value="KAF7310004.1"/>
    <property type="molecule type" value="Genomic_DNA"/>
</dbReference>
<dbReference type="InterPro" id="IPR036291">
    <property type="entry name" value="NAD(P)-bd_dom_sf"/>
</dbReference>
<dbReference type="InterPro" id="IPR013154">
    <property type="entry name" value="ADH-like_N"/>
</dbReference>
<keyword evidence="3" id="KW-1185">Reference proteome</keyword>
<comment type="caution">
    <text evidence="2">The sequence shown here is derived from an EMBL/GenBank/DDBJ whole genome shotgun (WGS) entry which is preliminary data.</text>
</comment>
<evidence type="ECO:0000259" key="1">
    <source>
        <dbReference type="SMART" id="SM00829"/>
    </source>
</evidence>
<dbReference type="InterPro" id="IPR013149">
    <property type="entry name" value="ADH-like_C"/>
</dbReference>
<dbReference type="Pfam" id="PF00107">
    <property type="entry name" value="ADH_zinc_N"/>
    <property type="match status" value="1"/>
</dbReference>
<dbReference type="Proteomes" id="UP000636479">
    <property type="component" value="Unassembled WGS sequence"/>
</dbReference>
<dbReference type="SUPFAM" id="SSF50129">
    <property type="entry name" value="GroES-like"/>
    <property type="match status" value="1"/>
</dbReference>
<dbReference type="CDD" id="cd08249">
    <property type="entry name" value="enoyl_reductase_like"/>
    <property type="match status" value="1"/>
</dbReference>
<dbReference type="InterPro" id="IPR011032">
    <property type="entry name" value="GroES-like_sf"/>
</dbReference>
<evidence type="ECO:0000313" key="2">
    <source>
        <dbReference type="EMBL" id="KAF7310004.1"/>
    </source>
</evidence>
<dbReference type="Gene3D" id="3.40.50.720">
    <property type="entry name" value="NAD(P)-binding Rossmann-like Domain"/>
    <property type="match status" value="1"/>
</dbReference>
<dbReference type="SUPFAM" id="SSF51735">
    <property type="entry name" value="NAD(P)-binding Rossmann-fold domains"/>
    <property type="match status" value="1"/>
</dbReference>
<dbReference type="SMART" id="SM00829">
    <property type="entry name" value="PKS_ER"/>
    <property type="match status" value="1"/>
</dbReference>
<reference evidence="2" key="1">
    <citation type="submission" date="2020-05" db="EMBL/GenBank/DDBJ databases">
        <title>Mycena genomes resolve the evolution of fungal bioluminescence.</title>
        <authorList>
            <person name="Tsai I.J."/>
        </authorList>
    </citation>
    <scope>NUCLEOTIDE SEQUENCE</scope>
    <source>
        <strain evidence="2">171206Taipei</strain>
    </source>
</reference>
<dbReference type="OrthoDB" id="9992527at2759"/>
<dbReference type="InterPro" id="IPR047122">
    <property type="entry name" value="Trans-enoyl_RdTase-like"/>
</dbReference>
<dbReference type="GO" id="GO:0016651">
    <property type="term" value="F:oxidoreductase activity, acting on NAD(P)H"/>
    <property type="evidence" value="ECO:0007669"/>
    <property type="project" value="InterPro"/>
</dbReference>
<dbReference type="GeneID" id="59343085"/>
<dbReference type="Gene3D" id="3.90.180.10">
    <property type="entry name" value="Medium-chain alcohol dehydrogenases, catalytic domain"/>
    <property type="match status" value="1"/>
</dbReference>
<dbReference type="PANTHER" id="PTHR45348">
    <property type="entry name" value="HYPOTHETICAL OXIDOREDUCTASE (EUROFUNG)"/>
    <property type="match status" value="1"/>
</dbReference>
<gene>
    <name evidence="2" type="ORF">MIND_00373200</name>
</gene>
<protein>
    <submittedName>
        <fullName evidence="2">PKS-ER domain-containing protein</fullName>
    </submittedName>
</protein>
<evidence type="ECO:0000313" key="3">
    <source>
        <dbReference type="Proteomes" id="UP000636479"/>
    </source>
</evidence>
<dbReference type="AlphaFoldDB" id="A0A8H6W8V1"/>